<dbReference type="Gene3D" id="3.30.70.1320">
    <property type="entry name" value="Multidrug efflux transporter AcrB pore domain like"/>
    <property type="match status" value="1"/>
</dbReference>
<dbReference type="PANTHER" id="PTHR32063:SF0">
    <property type="entry name" value="SWARMING MOTILITY PROTEIN SWRC"/>
    <property type="match status" value="1"/>
</dbReference>
<dbReference type="Gene3D" id="1.20.1640.10">
    <property type="entry name" value="Multidrug efflux transporter AcrB transmembrane domain"/>
    <property type="match status" value="2"/>
</dbReference>
<feature type="transmembrane region" description="Helical" evidence="1">
    <location>
        <begin position="429"/>
        <end position="449"/>
    </location>
</feature>
<evidence type="ECO:0000313" key="3">
    <source>
        <dbReference type="Proteomes" id="UP000053091"/>
    </source>
</evidence>
<dbReference type="GO" id="GO:0005886">
    <property type="term" value="C:plasma membrane"/>
    <property type="evidence" value="ECO:0007669"/>
    <property type="project" value="TreeGrafter"/>
</dbReference>
<feature type="transmembrane region" description="Helical" evidence="1">
    <location>
        <begin position="917"/>
        <end position="942"/>
    </location>
</feature>
<dbReference type="Gene3D" id="3.30.2090.10">
    <property type="entry name" value="Multidrug efflux transporter AcrB TolC docking domain, DN and DC subdomains"/>
    <property type="match status" value="2"/>
</dbReference>
<dbReference type="Gene3D" id="3.30.70.1430">
    <property type="entry name" value="Multidrug efflux transporter AcrB pore domain"/>
    <property type="match status" value="2"/>
</dbReference>
<keyword evidence="1" id="KW-0472">Membrane</keyword>
<feature type="transmembrane region" description="Helical" evidence="1">
    <location>
        <begin position="383"/>
        <end position="408"/>
    </location>
</feature>
<dbReference type="PATRIC" id="fig|1678841.3.peg.1962"/>
<gene>
    <name evidence="2" type="ORF">TBC1_111759</name>
</gene>
<feature type="transmembrane region" description="Helical" evidence="1">
    <location>
        <begin position="461"/>
        <end position="484"/>
    </location>
</feature>
<proteinExistence type="predicted"/>
<keyword evidence="1" id="KW-1133">Transmembrane helix</keyword>
<dbReference type="SUPFAM" id="SSF82866">
    <property type="entry name" value="Multidrug efflux transporter AcrB transmembrane domain"/>
    <property type="match status" value="2"/>
</dbReference>
<feature type="transmembrane region" description="Helical" evidence="1">
    <location>
        <begin position="891"/>
        <end position="911"/>
    </location>
</feature>
<dbReference type="Pfam" id="PF00873">
    <property type="entry name" value="ACR_tran"/>
    <property type="match status" value="1"/>
</dbReference>
<dbReference type="Proteomes" id="UP000053091">
    <property type="component" value="Unassembled WGS sequence"/>
</dbReference>
<reference evidence="2" key="1">
    <citation type="journal article" date="2015" name="Genome Announc.">
        <title>Draft Genome Sequence of Bacteroidales Strain TBC1, a Novel Isolate from a Methanogenic Wastewater Treatment System.</title>
        <authorList>
            <person name="Tourlousse D.M."/>
            <person name="Matsuura N."/>
            <person name="Sun L."/>
            <person name="Toyonaga M."/>
            <person name="Kuroda K."/>
            <person name="Ohashi A."/>
            <person name="Cruz R."/>
            <person name="Yamaguchi T."/>
            <person name="Sekiguchi Y."/>
        </authorList>
    </citation>
    <scope>NUCLEOTIDE SEQUENCE [LARGE SCALE GENOMIC DNA]</scope>
    <source>
        <strain evidence="2">TBC1</strain>
    </source>
</reference>
<protein>
    <submittedName>
        <fullName evidence="2">Multidrug efflux pump subunit AcrB</fullName>
    </submittedName>
</protein>
<organism evidence="2">
    <name type="scientific">Lentimicrobium saccharophilum</name>
    <dbReference type="NCBI Taxonomy" id="1678841"/>
    <lineage>
        <taxon>Bacteria</taxon>
        <taxon>Pseudomonadati</taxon>
        <taxon>Bacteroidota</taxon>
        <taxon>Bacteroidia</taxon>
        <taxon>Bacteroidales</taxon>
        <taxon>Lentimicrobiaceae</taxon>
        <taxon>Lentimicrobium</taxon>
    </lineage>
</organism>
<feature type="transmembrane region" description="Helical" evidence="1">
    <location>
        <begin position="335"/>
        <end position="351"/>
    </location>
</feature>
<dbReference type="EMBL" id="DF968182">
    <property type="protein sequence ID" value="GAP43603.1"/>
    <property type="molecule type" value="Genomic_DNA"/>
</dbReference>
<feature type="transmembrane region" description="Helical" evidence="1">
    <location>
        <begin position="865"/>
        <end position="884"/>
    </location>
</feature>
<dbReference type="InterPro" id="IPR001036">
    <property type="entry name" value="Acrflvin-R"/>
</dbReference>
<feature type="transmembrane region" description="Helical" evidence="1">
    <location>
        <begin position="529"/>
        <end position="550"/>
    </location>
</feature>
<feature type="transmembrane region" description="Helical" evidence="1">
    <location>
        <begin position="358"/>
        <end position="377"/>
    </location>
</feature>
<accession>A0A0S7C3W6</accession>
<dbReference type="RefSeq" id="WP_062040977.1">
    <property type="nucleotide sequence ID" value="NZ_DF968182.1"/>
</dbReference>
<keyword evidence="3" id="KW-1185">Reference proteome</keyword>
<feature type="transmembrane region" description="Helical" evidence="1">
    <location>
        <begin position="12"/>
        <end position="30"/>
    </location>
</feature>
<dbReference type="InterPro" id="IPR027463">
    <property type="entry name" value="AcrB_DN_DC_subdom"/>
</dbReference>
<feature type="transmembrane region" description="Helical" evidence="1">
    <location>
        <begin position="994"/>
        <end position="1020"/>
    </location>
</feature>
<keyword evidence="1" id="KW-0812">Transmembrane</keyword>
<dbReference type="SUPFAM" id="SSF82714">
    <property type="entry name" value="Multidrug efflux transporter AcrB TolC docking domain, DN and DC subdomains"/>
    <property type="match status" value="2"/>
</dbReference>
<dbReference type="SUPFAM" id="SSF82693">
    <property type="entry name" value="Multidrug efflux transporter AcrB pore domain, PN1, PN2, PC1 and PC2 subdomains"/>
    <property type="match status" value="3"/>
</dbReference>
<dbReference type="OrthoDB" id="9758940at2"/>
<dbReference type="GO" id="GO:0042910">
    <property type="term" value="F:xenobiotic transmembrane transporter activity"/>
    <property type="evidence" value="ECO:0007669"/>
    <property type="project" value="TreeGrafter"/>
</dbReference>
<feature type="transmembrane region" description="Helical" evidence="1">
    <location>
        <begin position="963"/>
        <end position="982"/>
    </location>
</feature>
<dbReference type="PRINTS" id="PR00702">
    <property type="entry name" value="ACRIFLAVINRP"/>
</dbReference>
<name>A0A0S7C3W6_9BACT</name>
<dbReference type="AlphaFoldDB" id="A0A0S7C3W6"/>
<evidence type="ECO:0000256" key="1">
    <source>
        <dbReference type="SAM" id="Phobius"/>
    </source>
</evidence>
<dbReference type="PANTHER" id="PTHR32063">
    <property type="match status" value="1"/>
</dbReference>
<dbReference type="Gene3D" id="3.30.70.1440">
    <property type="entry name" value="Multidrug efflux transporter AcrB pore domain"/>
    <property type="match status" value="1"/>
</dbReference>
<evidence type="ECO:0000313" key="2">
    <source>
        <dbReference type="EMBL" id="GAP43603.1"/>
    </source>
</evidence>
<sequence>MSIYKTAVNKPISTFMIFTAVIVMGLYSLSRIPVDLYPEIDPPFLSVMTTYAGANAADIETNITKKMEDALNTVDKVKEVTSTSSDNLSVITIEFSWGANLDEATNEVRDVLDRLYDQLPDGADRPIIFKFNTNMMPIVFYAVTAKESYPGIEKLLEEKIINPLNRIDGVGSVSMMGAPKRIVYVDADPKRLDAYNLTIEQIGNVIAAENLNMPSGNVKMGEMDYQLRIQGEFGDSRQLSSLVVGNANGVPVYLRDVATVRDSLKDVSLDEKINGQTGLRLFAMKQSGANTVKVARDIRNSLEQLKKTLPPDVEINLIMDTSQFIEGSIRNLSETLMWAFIFVALVVLVFLGRWRATFIIVLTIPISLIVSFIYLFITGNSVNVISLTSLSIAIGMVVDDAIVVLENITRHIERGSSPREAAIYATNEVWLSVIITTLVVVAVFFPLTLVGGMTGVMFNQLGWIVTITIVTSTLAAITLTPMMSARMLRLRDKKVKPRRFSYDRLIEPFFVGMDNFYEKTLRWALHHKTFVMLSALAIFVVSILLTRFIGTDFMPQTDESRITMAIELQTGTRVEETMKTTRKVEQMIRERYPEVMIMASSSGSDDEGSMFSLFSTTGSNIINVMMRLQDVEERQRTVWEIADDMRQQLAEYPEIVTASVSTSGGGMGMGGESKVDIEIYGYDFNSTNTLAQEIRNRVSAMPSATEVTVSRKNDKPELQVVLDKEKLALHGLSSATVSAMVRNRIYGMTASQYKEEGEEYDIRVRLSENYRSSISDLEELSIVNPMGKRIKLKEIGTITEYWGPPAIQHKRKERIVTVSVKPNNVALGDLANQIKAEIGRVKVPQDVLIQVGGSYEDQQESFMDLGLLMVLSLILVFIVMASQFESFTMPFIIMFSIPFAFTGVIFALLLTNTTLSLVAALGAVLLIGIVVKNGIVLVDFTNLMRDRDMRLYDAIVVSGRSRLRPVLMTALTTILGMLPLALSTGEGSEIWRPMGITVIGGLVFSTIVTMVIVPVMYGVLARSGERDKVKKIRMKFQNLD</sequence>
<dbReference type="STRING" id="1678841.TBC1_111759"/>